<dbReference type="AlphaFoldDB" id="A0AAD1DVQ6"/>
<evidence type="ECO:0000313" key="4">
    <source>
        <dbReference type="EMBL" id="AZB19075.1"/>
    </source>
</evidence>
<dbReference type="InterPro" id="IPR025665">
    <property type="entry name" value="Beta-barrel_OMP_2"/>
</dbReference>
<gene>
    <name evidence="4" type="ORF">EG352_15475</name>
</gene>
<organism evidence="4 5">
    <name type="scientific">Chryseobacterium indologenes</name>
    <name type="common">Flavobacterium indologenes</name>
    <dbReference type="NCBI Taxonomy" id="253"/>
    <lineage>
        <taxon>Bacteria</taxon>
        <taxon>Pseudomonadati</taxon>
        <taxon>Bacteroidota</taxon>
        <taxon>Flavobacteriia</taxon>
        <taxon>Flavobacteriales</taxon>
        <taxon>Weeksellaceae</taxon>
        <taxon>Chryseobacterium group</taxon>
        <taxon>Chryseobacterium</taxon>
    </lineage>
</organism>
<protein>
    <submittedName>
        <fullName evidence="4">PorT family protein</fullName>
    </submittedName>
</protein>
<dbReference type="Pfam" id="PF13568">
    <property type="entry name" value="OMP_b-brl_2"/>
    <property type="match status" value="1"/>
</dbReference>
<feature type="region of interest" description="Disordered" evidence="1">
    <location>
        <begin position="98"/>
        <end position="121"/>
    </location>
</feature>
<name>A0AAD1DVQ6_CHRID</name>
<evidence type="ECO:0000313" key="5">
    <source>
        <dbReference type="Proteomes" id="UP000269015"/>
    </source>
</evidence>
<sequence length="468" mass="51899">MSNEWLNNLRSRMNDHEEDVPDGLWDEISDELFSGKEEKDEIAGFAPEANAVEPKGDVRTNGAGRSLFYRIGGVAAAIALLFLMLKIGGSDHETKEKFSQKKSDLKKQSGQDLTSGKIENNTISEGYTQQETGISLAQNVLNAIVPEKMIKSRNFVNSGAEKADLIPHLTEMAKTANTQETEQKEGQIAVNVPKLNENIVEPTREQKTDEVVFKEERPVEKYADLSKNKTVKSHKDKSWMLSMLTGNASTGAAEQQFPGYASISGKPMNIEQVWSASVYDDNPLTAILLANQSQPVEARIRHKVPVTFGLSLYYNLGKKWGIGTGLNYTKLSSELHSGTDNNYIKGDQSVHYLGIPVQVNYNVIRKGRFTGYVTGGALVEKPIAGNITTTYVVDDEVKETSKENLSHKPFQFSVNTAVGLQLKIIDKLGVYAEPGIGYHFKDETAPNTIYKEKPLQFNMKFGLRLLLD</sequence>
<dbReference type="Proteomes" id="UP000269015">
    <property type="component" value="Chromosome"/>
</dbReference>
<dbReference type="InterPro" id="IPR011250">
    <property type="entry name" value="OMP/PagP_B-barrel"/>
</dbReference>
<evidence type="ECO:0000259" key="3">
    <source>
        <dbReference type="Pfam" id="PF13568"/>
    </source>
</evidence>
<dbReference type="Gene3D" id="2.40.160.20">
    <property type="match status" value="1"/>
</dbReference>
<dbReference type="RefSeq" id="WP_061085089.1">
    <property type="nucleotide sequence ID" value="NZ_CP022058.2"/>
</dbReference>
<proteinExistence type="predicted"/>
<keyword evidence="2" id="KW-1133">Transmembrane helix</keyword>
<feature type="transmembrane region" description="Helical" evidence="2">
    <location>
        <begin position="67"/>
        <end position="85"/>
    </location>
</feature>
<dbReference type="SUPFAM" id="SSF56925">
    <property type="entry name" value="OMPA-like"/>
    <property type="match status" value="1"/>
</dbReference>
<feature type="compositionally biased region" description="Basic and acidic residues" evidence="1">
    <location>
        <begin position="98"/>
        <end position="109"/>
    </location>
</feature>
<dbReference type="EMBL" id="CP033930">
    <property type="protein sequence ID" value="AZB19075.1"/>
    <property type="molecule type" value="Genomic_DNA"/>
</dbReference>
<dbReference type="KEGG" id="cio:CEQ15_18685"/>
<keyword evidence="2" id="KW-0812">Transmembrane</keyword>
<feature type="compositionally biased region" description="Polar residues" evidence="1">
    <location>
        <begin position="110"/>
        <end position="121"/>
    </location>
</feature>
<reference evidence="4 5" key="1">
    <citation type="submission" date="2018-11" db="EMBL/GenBank/DDBJ databases">
        <title>Proposal to divide the Flavobacteriaceae and reorganize its genera based on Amino Acid Identity values calculated from whole genome sequences.</title>
        <authorList>
            <person name="Nicholson A.C."/>
            <person name="Gulvik C.A."/>
            <person name="Whitney A.M."/>
            <person name="Humrighouse B.W."/>
            <person name="Bell M."/>
            <person name="Holmes B."/>
            <person name="Steigerwalt A.G."/>
            <person name="Villarma A."/>
            <person name="Sheth M."/>
            <person name="Batra D."/>
            <person name="Pryor J."/>
            <person name="Bernardet J.-F."/>
            <person name="Hugo C."/>
            <person name="Kampfer P."/>
            <person name="Newman J."/>
            <person name="McQuiston J.R."/>
        </authorList>
    </citation>
    <scope>NUCLEOTIDE SEQUENCE [LARGE SCALE GENOMIC DNA]</scope>
    <source>
        <strain evidence="4 5">H5559</strain>
    </source>
</reference>
<evidence type="ECO:0000256" key="1">
    <source>
        <dbReference type="SAM" id="MobiDB-lite"/>
    </source>
</evidence>
<feature type="domain" description="Outer membrane protein beta-barrel" evidence="3">
    <location>
        <begin position="299"/>
        <end position="431"/>
    </location>
</feature>
<keyword evidence="2" id="KW-0472">Membrane</keyword>
<accession>A0AAD1DVQ6</accession>
<evidence type="ECO:0000256" key="2">
    <source>
        <dbReference type="SAM" id="Phobius"/>
    </source>
</evidence>